<feature type="signal peptide" evidence="2">
    <location>
        <begin position="1"/>
        <end position="20"/>
    </location>
</feature>
<evidence type="ECO:0000313" key="4">
    <source>
        <dbReference type="Proteomes" id="UP000244855"/>
    </source>
</evidence>
<keyword evidence="1" id="KW-0812">Transmembrane</keyword>
<feature type="transmembrane region" description="Helical" evidence="1">
    <location>
        <begin position="58"/>
        <end position="79"/>
    </location>
</feature>
<dbReference type="AlphaFoldDB" id="A0A2V1E4V2"/>
<gene>
    <name evidence="3" type="ORF">DM02DRAFT_650841</name>
</gene>
<keyword evidence="4" id="KW-1185">Reference proteome</keyword>
<keyword evidence="1" id="KW-1133">Transmembrane helix</keyword>
<evidence type="ECO:0000256" key="2">
    <source>
        <dbReference type="SAM" id="SignalP"/>
    </source>
</evidence>
<keyword evidence="1" id="KW-0472">Membrane</keyword>
<dbReference type="Proteomes" id="UP000244855">
    <property type="component" value="Unassembled WGS sequence"/>
</dbReference>
<organism evidence="3 4">
    <name type="scientific">Periconia macrospinosa</name>
    <dbReference type="NCBI Taxonomy" id="97972"/>
    <lineage>
        <taxon>Eukaryota</taxon>
        <taxon>Fungi</taxon>
        <taxon>Dikarya</taxon>
        <taxon>Ascomycota</taxon>
        <taxon>Pezizomycotina</taxon>
        <taxon>Dothideomycetes</taxon>
        <taxon>Pleosporomycetidae</taxon>
        <taxon>Pleosporales</taxon>
        <taxon>Massarineae</taxon>
        <taxon>Periconiaceae</taxon>
        <taxon>Periconia</taxon>
    </lineage>
</organism>
<proteinExistence type="predicted"/>
<evidence type="ECO:0000313" key="3">
    <source>
        <dbReference type="EMBL" id="PVI05182.1"/>
    </source>
</evidence>
<evidence type="ECO:0000256" key="1">
    <source>
        <dbReference type="SAM" id="Phobius"/>
    </source>
</evidence>
<sequence length="150" mass="17380">MHIAFLIKTFSAIHMYMVYATKPPMNELPAIYSPRFRRLTIRDDAFGSNSKSRSKSGFLPAVVTVLVAVSIICAGFIYAHRKWRQRVDQYGTKVWHRVNFIRTYKKNENEENEVEEQHNDTLRLTLPEPIHFSDLELALSGCDGEIADKY</sequence>
<reference evidence="3 4" key="1">
    <citation type="journal article" date="2018" name="Sci. Rep.">
        <title>Comparative genomics provides insights into the lifestyle and reveals functional heterogeneity of dark septate endophytic fungi.</title>
        <authorList>
            <person name="Knapp D.G."/>
            <person name="Nemeth J.B."/>
            <person name="Barry K."/>
            <person name="Hainaut M."/>
            <person name="Henrissat B."/>
            <person name="Johnson J."/>
            <person name="Kuo A."/>
            <person name="Lim J.H.P."/>
            <person name="Lipzen A."/>
            <person name="Nolan M."/>
            <person name="Ohm R.A."/>
            <person name="Tamas L."/>
            <person name="Grigoriev I.V."/>
            <person name="Spatafora J.W."/>
            <person name="Nagy L.G."/>
            <person name="Kovacs G.M."/>
        </authorList>
    </citation>
    <scope>NUCLEOTIDE SEQUENCE [LARGE SCALE GENOMIC DNA]</scope>
    <source>
        <strain evidence="3 4">DSE2036</strain>
    </source>
</reference>
<dbReference type="EMBL" id="KZ805315">
    <property type="protein sequence ID" value="PVI05182.1"/>
    <property type="molecule type" value="Genomic_DNA"/>
</dbReference>
<accession>A0A2V1E4V2</accession>
<keyword evidence="2" id="KW-0732">Signal</keyword>
<protein>
    <submittedName>
        <fullName evidence="3">Uncharacterized protein</fullName>
    </submittedName>
</protein>
<name>A0A2V1E4V2_9PLEO</name>
<feature type="chain" id="PRO_5016122736" evidence="2">
    <location>
        <begin position="21"/>
        <end position="150"/>
    </location>
</feature>